<dbReference type="InterPro" id="IPR036322">
    <property type="entry name" value="WD40_repeat_dom_sf"/>
</dbReference>
<evidence type="ECO:0000256" key="3">
    <source>
        <dbReference type="PROSITE-ProRule" id="PRU00221"/>
    </source>
</evidence>
<keyword evidence="1 3" id="KW-0853">WD repeat</keyword>
<accession>K0KMV5</accession>
<keyword evidence="2" id="KW-0677">Repeat</keyword>
<dbReference type="Pfam" id="PF00400">
    <property type="entry name" value="WD40"/>
    <property type="match status" value="4"/>
</dbReference>
<keyword evidence="5" id="KW-1185">Reference proteome</keyword>
<dbReference type="InterPro" id="IPR001680">
    <property type="entry name" value="WD40_rpt"/>
</dbReference>
<sequence>MLKTHFLPERRVLLWNLPHVLTPGQNPNYAEITGHKSAVTSTRWLNNGNIASSSADTTVGIWDTETGQRIRKFAAHSLVVNEVDNDQSLVASVGDDGIAFVWDEREKSYINNFKTDYPLLSVAFHNNILFASGIEPIIRAWDIRSPMTPLYEIETQHTDSITSLSIDDNNLISKDDQTIRIYDPKIVPGTHIRPKIYDGAPAGTENLLIRSVIKDNLIISGSGDKTVTAWDMTSGRLLRKLTGHTGTVIDVDEHNGKIASSSVDGTVILRYTNGISGI</sequence>
<dbReference type="PANTHER" id="PTHR44006">
    <property type="entry name" value="U5 SMALL NUCLEAR RIBONUCLEOPROTEIN 40 KDA PROTEIN"/>
    <property type="match status" value="1"/>
</dbReference>
<dbReference type="InterPro" id="IPR015943">
    <property type="entry name" value="WD40/YVTN_repeat-like_dom_sf"/>
</dbReference>
<dbReference type="InterPro" id="IPR019775">
    <property type="entry name" value="WD40_repeat_CS"/>
</dbReference>
<dbReference type="AlphaFoldDB" id="K0KMV5"/>
<dbReference type="GO" id="GO:0071013">
    <property type="term" value="C:catalytic step 2 spliceosome"/>
    <property type="evidence" value="ECO:0007669"/>
    <property type="project" value="TreeGrafter"/>
</dbReference>
<dbReference type="HOGENOM" id="CLU_000288_57_2_1"/>
<comment type="caution">
    <text evidence="4">The sequence shown here is derived from an EMBL/GenBank/DDBJ whole genome shotgun (WGS) entry which is preliminary data.</text>
</comment>
<feature type="repeat" description="WD" evidence="3">
    <location>
        <begin position="32"/>
        <end position="72"/>
    </location>
</feature>
<evidence type="ECO:0000256" key="2">
    <source>
        <dbReference type="ARBA" id="ARBA00022737"/>
    </source>
</evidence>
<dbReference type="InParanoid" id="K0KMV5"/>
<name>K0KMV5_WICCF</name>
<organism evidence="4 5">
    <name type="scientific">Wickerhamomyces ciferrii (strain ATCC 14091 / BCRC 22168 / CBS 111 / JCM 3599 / NBRC 0793 / NRRL Y-1031 F-60-10)</name>
    <name type="common">Yeast</name>
    <name type="synonym">Pichia ciferrii</name>
    <dbReference type="NCBI Taxonomy" id="1206466"/>
    <lineage>
        <taxon>Eukaryota</taxon>
        <taxon>Fungi</taxon>
        <taxon>Dikarya</taxon>
        <taxon>Ascomycota</taxon>
        <taxon>Saccharomycotina</taxon>
        <taxon>Saccharomycetes</taxon>
        <taxon>Phaffomycetales</taxon>
        <taxon>Wickerhamomycetaceae</taxon>
        <taxon>Wickerhamomyces</taxon>
    </lineage>
</organism>
<gene>
    <name evidence="4" type="ORF">BN7_3827</name>
</gene>
<dbReference type="PROSITE" id="PS50082">
    <property type="entry name" value="WD_REPEATS_2"/>
    <property type="match status" value="2"/>
</dbReference>
<dbReference type="PANTHER" id="PTHR44006:SF1">
    <property type="entry name" value="U5 SMALL NUCLEAR RIBONUCLEOPROTEIN 40 KDA PROTEIN"/>
    <property type="match status" value="1"/>
</dbReference>
<dbReference type="Gene3D" id="2.130.10.10">
    <property type="entry name" value="YVTN repeat-like/Quinoprotein amine dehydrogenase"/>
    <property type="match status" value="1"/>
</dbReference>
<dbReference type="Proteomes" id="UP000009328">
    <property type="component" value="Unassembled WGS sequence"/>
</dbReference>
<dbReference type="EMBL" id="CAIF01000116">
    <property type="protein sequence ID" value="CCH44266.1"/>
    <property type="molecule type" value="Genomic_DNA"/>
</dbReference>
<dbReference type="InterPro" id="IPR052234">
    <property type="entry name" value="U5_snRNP_Component"/>
</dbReference>
<reference evidence="4 5" key="1">
    <citation type="journal article" date="2012" name="Eukaryot. Cell">
        <title>Draft genome sequence of Wickerhamomyces ciferrii NRRL Y-1031 F-60-10.</title>
        <authorList>
            <person name="Schneider J."/>
            <person name="Andrea H."/>
            <person name="Blom J."/>
            <person name="Jaenicke S."/>
            <person name="Ruckert C."/>
            <person name="Schorsch C."/>
            <person name="Szczepanowski R."/>
            <person name="Farwick M."/>
            <person name="Goesmann A."/>
            <person name="Puhler A."/>
            <person name="Schaffer S."/>
            <person name="Tauch A."/>
            <person name="Kohler T."/>
            <person name="Brinkrolf K."/>
        </authorList>
    </citation>
    <scope>NUCLEOTIDE SEQUENCE [LARGE SCALE GENOMIC DNA]</scope>
    <source>
        <strain evidence="5">ATCC 14091 / BCRC 22168 / CBS 111 / JCM 3599 / NBRC 0793 / NRRL Y-1031 F-60-10</strain>
    </source>
</reference>
<dbReference type="SUPFAM" id="SSF50978">
    <property type="entry name" value="WD40 repeat-like"/>
    <property type="match status" value="1"/>
</dbReference>
<protein>
    <submittedName>
        <fullName evidence="4">WD repeat-containing protein</fullName>
    </submittedName>
</protein>
<dbReference type="STRING" id="1206466.K0KMV5"/>
<evidence type="ECO:0000313" key="5">
    <source>
        <dbReference type="Proteomes" id="UP000009328"/>
    </source>
</evidence>
<dbReference type="GO" id="GO:0003723">
    <property type="term" value="F:RNA binding"/>
    <property type="evidence" value="ECO:0007669"/>
    <property type="project" value="TreeGrafter"/>
</dbReference>
<evidence type="ECO:0000256" key="1">
    <source>
        <dbReference type="ARBA" id="ARBA00022574"/>
    </source>
</evidence>
<proteinExistence type="predicted"/>
<dbReference type="PROSITE" id="PS50294">
    <property type="entry name" value="WD_REPEATS_REGION"/>
    <property type="match status" value="1"/>
</dbReference>
<dbReference type="PROSITE" id="PS00678">
    <property type="entry name" value="WD_REPEATS_1"/>
    <property type="match status" value="1"/>
</dbReference>
<feature type="repeat" description="WD" evidence="3">
    <location>
        <begin position="216"/>
        <end position="240"/>
    </location>
</feature>
<dbReference type="eggNOG" id="KOG0265">
    <property type="taxonomic scope" value="Eukaryota"/>
</dbReference>
<evidence type="ECO:0000313" key="4">
    <source>
        <dbReference type="EMBL" id="CCH44266.1"/>
    </source>
</evidence>
<dbReference type="SMART" id="SM00320">
    <property type="entry name" value="WD40"/>
    <property type="match status" value="6"/>
</dbReference>